<keyword evidence="1" id="KW-0472">Membrane</keyword>
<accession>A0A165N0J2</accession>
<feature type="transmembrane region" description="Helical" evidence="1">
    <location>
        <begin position="122"/>
        <end position="141"/>
    </location>
</feature>
<reference evidence="2 3" key="1">
    <citation type="journal article" date="2016" name="Mol. Biol. Evol.">
        <title>Comparative Genomics of Early-Diverging Mushroom-Forming Fungi Provides Insights into the Origins of Lignocellulose Decay Capabilities.</title>
        <authorList>
            <person name="Nagy L.G."/>
            <person name="Riley R."/>
            <person name="Tritt A."/>
            <person name="Adam C."/>
            <person name="Daum C."/>
            <person name="Floudas D."/>
            <person name="Sun H."/>
            <person name="Yadav J.S."/>
            <person name="Pangilinan J."/>
            <person name="Larsson K.H."/>
            <person name="Matsuura K."/>
            <person name="Barry K."/>
            <person name="Labutti K."/>
            <person name="Kuo R."/>
            <person name="Ohm R.A."/>
            <person name="Bhattacharya S.S."/>
            <person name="Shirouzu T."/>
            <person name="Yoshinaga Y."/>
            <person name="Martin F.M."/>
            <person name="Grigoriev I.V."/>
            <person name="Hibbett D.S."/>
        </authorList>
    </citation>
    <scope>NUCLEOTIDE SEQUENCE [LARGE SCALE GENOMIC DNA]</scope>
    <source>
        <strain evidence="2 3">HHB14362 ss-1</strain>
    </source>
</reference>
<sequence>MTIVFANHRITAFVTIIILSTVVLGISAYFAHIFLPNHVADITTFSLVVPSLNILVLVWSQPRIEAFWIFMLAVLWLSMGAWYDDLQGHTDCSSLTDSLRTVTNNGTVSSRAYCYETKVVEAFSWMNFALLAAYLVVLITLTGRSQVLGRPYAWQEPIIELPWFGEYPGYPGPYQYSDGYMPNGGYGQPMYVYPGMNMMGGGGGQMPYVVRQEPGQQIVIQPGMNGGMPIVQQMPA</sequence>
<evidence type="ECO:0000313" key="3">
    <source>
        <dbReference type="Proteomes" id="UP000076761"/>
    </source>
</evidence>
<dbReference type="OrthoDB" id="3264219at2759"/>
<dbReference type="InParanoid" id="A0A165N0J2"/>
<feature type="transmembrane region" description="Helical" evidence="1">
    <location>
        <begin position="39"/>
        <end position="59"/>
    </location>
</feature>
<evidence type="ECO:0008006" key="4">
    <source>
        <dbReference type="Google" id="ProtNLM"/>
    </source>
</evidence>
<feature type="transmembrane region" description="Helical" evidence="1">
    <location>
        <begin position="66"/>
        <end position="83"/>
    </location>
</feature>
<feature type="transmembrane region" description="Helical" evidence="1">
    <location>
        <begin position="12"/>
        <end position="33"/>
    </location>
</feature>
<dbReference type="STRING" id="1314782.A0A165N0J2"/>
<keyword evidence="1" id="KW-0812">Transmembrane</keyword>
<evidence type="ECO:0000256" key="1">
    <source>
        <dbReference type="SAM" id="Phobius"/>
    </source>
</evidence>
<evidence type="ECO:0000313" key="2">
    <source>
        <dbReference type="EMBL" id="KZT19020.1"/>
    </source>
</evidence>
<dbReference type="EMBL" id="KV425652">
    <property type="protein sequence ID" value="KZT19020.1"/>
    <property type="molecule type" value="Genomic_DNA"/>
</dbReference>
<protein>
    <recommendedName>
        <fullName evidence="4">MARVEL domain-containing protein</fullName>
    </recommendedName>
</protein>
<keyword evidence="3" id="KW-1185">Reference proteome</keyword>
<name>A0A165N0J2_9AGAM</name>
<dbReference type="AlphaFoldDB" id="A0A165N0J2"/>
<proteinExistence type="predicted"/>
<gene>
    <name evidence="2" type="ORF">NEOLEDRAFT_78004</name>
</gene>
<organism evidence="2 3">
    <name type="scientific">Neolentinus lepideus HHB14362 ss-1</name>
    <dbReference type="NCBI Taxonomy" id="1314782"/>
    <lineage>
        <taxon>Eukaryota</taxon>
        <taxon>Fungi</taxon>
        <taxon>Dikarya</taxon>
        <taxon>Basidiomycota</taxon>
        <taxon>Agaricomycotina</taxon>
        <taxon>Agaricomycetes</taxon>
        <taxon>Gloeophyllales</taxon>
        <taxon>Gloeophyllaceae</taxon>
        <taxon>Neolentinus</taxon>
    </lineage>
</organism>
<keyword evidence="1" id="KW-1133">Transmembrane helix</keyword>
<dbReference type="Proteomes" id="UP000076761">
    <property type="component" value="Unassembled WGS sequence"/>
</dbReference>